<dbReference type="SUPFAM" id="SSF56219">
    <property type="entry name" value="DNase I-like"/>
    <property type="match status" value="1"/>
</dbReference>
<gene>
    <name evidence="2" type="ORF">SBOR_8805</name>
</gene>
<keyword evidence="2" id="KW-0548">Nucleotidyltransferase</keyword>
<keyword evidence="3" id="KW-1185">Reference proteome</keyword>
<dbReference type="Gene3D" id="3.60.10.10">
    <property type="entry name" value="Endonuclease/exonuclease/phosphatase"/>
    <property type="match status" value="1"/>
</dbReference>
<organism evidence="2 3">
    <name type="scientific">Sclerotinia borealis (strain F-4128)</name>
    <dbReference type="NCBI Taxonomy" id="1432307"/>
    <lineage>
        <taxon>Eukaryota</taxon>
        <taxon>Fungi</taxon>
        <taxon>Dikarya</taxon>
        <taxon>Ascomycota</taxon>
        <taxon>Pezizomycotina</taxon>
        <taxon>Leotiomycetes</taxon>
        <taxon>Helotiales</taxon>
        <taxon>Sclerotiniaceae</taxon>
        <taxon>Sclerotinia</taxon>
    </lineage>
</organism>
<protein>
    <submittedName>
        <fullName evidence="2">Reverse transcriptase</fullName>
    </submittedName>
</protein>
<dbReference type="Proteomes" id="UP000019487">
    <property type="component" value="Unassembled WGS sequence"/>
</dbReference>
<sequence length="529" mass="59527">MASHTVPPEVVDLENADFINPQDPETFSNLRNRSKRRQCIFTNEVSPILKLGNKANNNNTSPAMETFKTKLADPVAQINKPVPYALRNVFVKAITGLTLNPATQELLLTQENKEIILRISRGMQVHQSVTWFNYAVSGVPVSICTIAGLPADTANHVEVEVQIRRGTAAISRSNRKPSLKTRLNEEALAGSQQDIEMGEDPQPDAYKIPEVYDTLLQIAFEDKTDVLCVQEPFMFPLTKTKTHPGWILYALVDLWTGTSLEQREAERPRVLMYVRKGAKLRTQQRWLIKSRDILWIDVNGHPILNIYCVPRTEQMLIYVTGLQPPPGCFIGGDFNTRYEIWQPEAESINEEHELAAWAELTELDYIGEQGASIYLGGNVLDLTFSNIPFAETKIRHDLYSGSDHSTLITTIPGKGFKPFDQHNIRVPEMELPKLAGLVANGVVYMPPSDSLDSSQRIDLFAEQLTQVITRAIEAAGIKDRGKGKAAPWWIPECKRAYTEHLRRQTISGQAFTIAIREFKTAVKTVKCNY</sequence>
<dbReference type="EMBL" id="AYSA01000574">
    <property type="protein sequence ID" value="ESZ90800.1"/>
    <property type="molecule type" value="Genomic_DNA"/>
</dbReference>
<accession>W9C8E1</accession>
<dbReference type="AlphaFoldDB" id="W9C8E1"/>
<reference evidence="2 3" key="1">
    <citation type="journal article" date="2014" name="Genome Announc.">
        <title>Draft genome sequence of Sclerotinia borealis, a psychrophilic plant pathogenic fungus.</title>
        <authorList>
            <person name="Mardanov A.V."/>
            <person name="Beletsky A.V."/>
            <person name="Kadnikov V.V."/>
            <person name="Ignatov A.N."/>
            <person name="Ravin N.V."/>
        </authorList>
    </citation>
    <scope>NUCLEOTIDE SEQUENCE [LARGE SCALE GENOMIC DNA]</scope>
    <source>
        <strain evidence="3">F-4157</strain>
    </source>
</reference>
<proteinExistence type="predicted"/>
<name>W9C8E1_SCLBF</name>
<dbReference type="STRING" id="1432307.W9C8E1"/>
<keyword evidence="2" id="KW-0695">RNA-directed DNA polymerase</keyword>
<dbReference type="HOGENOM" id="CLU_515013_0_0_1"/>
<dbReference type="GO" id="GO:0003964">
    <property type="term" value="F:RNA-directed DNA polymerase activity"/>
    <property type="evidence" value="ECO:0007669"/>
    <property type="project" value="UniProtKB-KW"/>
</dbReference>
<comment type="caution">
    <text evidence="2">The sequence shown here is derived from an EMBL/GenBank/DDBJ whole genome shotgun (WGS) entry which is preliminary data.</text>
</comment>
<feature type="domain" description="Endonuclease/exonuclease/phosphatase" evidence="1">
    <location>
        <begin position="303"/>
        <end position="406"/>
    </location>
</feature>
<keyword evidence="2" id="KW-0808">Transferase</keyword>
<evidence type="ECO:0000259" key="1">
    <source>
        <dbReference type="Pfam" id="PF14529"/>
    </source>
</evidence>
<dbReference type="InterPro" id="IPR005135">
    <property type="entry name" value="Endo/exonuclease/phosphatase"/>
</dbReference>
<dbReference type="OrthoDB" id="3561817at2759"/>
<dbReference type="InterPro" id="IPR036691">
    <property type="entry name" value="Endo/exonu/phosph_ase_sf"/>
</dbReference>
<evidence type="ECO:0000313" key="3">
    <source>
        <dbReference type="Proteomes" id="UP000019487"/>
    </source>
</evidence>
<evidence type="ECO:0000313" key="2">
    <source>
        <dbReference type="EMBL" id="ESZ90800.1"/>
    </source>
</evidence>
<dbReference type="Pfam" id="PF14529">
    <property type="entry name" value="Exo_endo_phos_2"/>
    <property type="match status" value="1"/>
</dbReference>